<dbReference type="PANTHER" id="PTHR30352:SF13">
    <property type="entry name" value="GLYCYL-RADICAL ENZYME ACTIVATING ENZYME YJJW-RELATED"/>
    <property type="match status" value="1"/>
</dbReference>
<name>A0A645CA48_9ZZZZ</name>
<evidence type="ECO:0000256" key="6">
    <source>
        <dbReference type="ARBA" id="ARBA00023014"/>
    </source>
</evidence>
<sequence length="230" mass="26381">MNFGGIQKLSLLDYPDRTCCTLFTIGCNYRCPFCHNSSIIQANHSNPDITQSEVMEFLRKRRKLLDGVCITGGEPLLHDELQDFIREIKLLGFSVKLDTNGSFPAKLKQLVENKLVDYVAMDIKNSPDRYGETIGVNSYNIDSIKESVEFLLSNAVPYEFRTTVVREFHTSREILSIAHWIKGTQHYYLQSFVDSEDVLERGLSGYSKEDMLYFQEIVRSFIPSVELRGV</sequence>
<keyword evidence="5" id="KW-0408">Iron</keyword>
<dbReference type="InterPro" id="IPR007197">
    <property type="entry name" value="rSAM"/>
</dbReference>
<dbReference type="CDD" id="cd01335">
    <property type="entry name" value="Radical_SAM"/>
    <property type="match status" value="1"/>
</dbReference>
<dbReference type="SUPFAM" id="SSF102114">
    <property type="entry name" value="Radical SAM enzymes"/>
    <property type="match status" value="1"/>
</dbReference>
<dbReference type="NCBIfam" id="TIGR02495">
    <property type="entry name" value="NrdG2"/>
    <property type="match status" value="1"/>
</dbReference>
<dbReference type="SFLD" id="SFLDG01067">
    <property type="entry name" value="SPASM/twitch_domain_containing"/>
    <property type="match status" value="1"/>
</dbReference>
<evidence type="ECO:0000313" key="8">
    <source>
        <dbReference type="EMBL" id="MPM73803.1"/>
    </source>
</evidence>
<dbReference type="EC" id="4.3.99.3" evidence="8"/>
<reference evidence="8" key="1">
    <citation type="submission" date="2019-08" db="EMBL/GenBank/DDBJ databases">
        <authorList>
            <person name="Kucharzyk K."/>
            <person name="Murdoch R.W."/>
            <person name="Higgins S."/>
            <person name="Loffler F."/>
        </authorList>
    </citation>
    <scope>NUCLEOTIDE SEQUENCE</scope>
</reference>
<proteinExistence type="predicted"/>
<dbReference type="GO" id="GO:0016829">
    <property type="term" value="F:lyase activity"/>
    <property type="evidence" value="ECO:0007669"/>
    <property type="project" value="UniProtKB-KW"/>
</dbReference>
<dbReference type="Gene3D" id="3.20.20.70">
    <property type="entry name" value="Aldolase class I"/>
    <property type="match status" value="1"/>
</dbReference>
<dbReference type="InterPro" id="IPR058240">
    <property type="entry name" value="rSAM_sf"/>
</dbReference>
<dbReference type="InterPro" id="IPR012840">
    <property type="entry name" value="NrdG2"/>
</dbReference>
<keyword evidence="3" id="KW-0949">S-adenosyl-L-methionine</keyword>
<keyword evidence="8" id="KW-0456">Lyase</keyword>
<comment type="cofactor">
    <cofactor evidence="1">
        <name>[4Fe-4S] cluster</name>
        <dbReference type="ChEBI" id="CHEBI:49883"/>
    </cofactor>
</comment>
<keyword evidence="2" id="KW-0004">4Fe-4S</keyword>
<comment type="caution">
    <text evidence="8">The sequence shown here is derived from an EMBL/GenBank/DDBJ whole genome shotgun (WGS) entry which is preliminary data.</text>
</comment>
<gene>
    <name evidence="8" type="primary">queE_32</name>
    <name evidence="8" type="ORF">SDC9_120788</name>
</gene>
<keyword evidence="6" id="KW-0411">Iron-sulfur</keyword>
<evidence type="ECO:0000256" key="3">
    <source>
        <dbReference type="ARBA" id="ARBA00022691"/>
    </source>
</evidence>
<evidence type="ECO:0000256" key="1">
    <source>
        <dbReference type="ARBA" id="ARBA00001966"/>
    </source>
</evidence>
<dbReference type="InterPro" id="IPR034457">
    <property type="entry name" value="Organic_radical-activating"/>
</dbReference>
<evidence type="ECO:0000256" key="5">
    <source>
        <dbReference type="ARBA" id="ARBA00023004"/>
    </source>
</evidence>
<dbReference type="GO" id="GO:0051539">
    <property type="term" value="F:4 iron, 4 sulfur cluster binding"/>
    <property type="evidence" value="ECO:0007669"/>
    <property type="project" value="UniProtKB-KW"/>
</dbReference>
<keyword evidence="4" id="KW-0479">Metal-binding</keyword>
<dbReference type="SFLD" id="SFLDS00029">
    <property type="entry name" value="Radical_SAM"/>
    <property type="match status" value="1"/>
</dbReference>
<feature type="domain" description="Radical SAM core" evidence="7">
    <location>
        <begin position="12"/>
        <end position="224"/>
    </location>
</feature>
<evidence type="ECO:0000256" key="4">
    <source>
        <dbReference type="ARBA" id="ARBA00022723"/>
    </source>
</evidence>
<protein>
    <submittedName>
        <fullName evidence="8">7-carboxy-7-deazaguanine synthase</fullName>
        <ecNumber evidence="8">4.3.99.3</ecNumber>
    </submittedName>
</protein>
<dbReference type="PANTHER" id="PTHR30352">
    <property type="entry name" value="PYRUVATE FORMATE-LYASE-ACTIVATING ENZYME"/>
    <property type="match status" value="1"/>
</dbReference>
<dbReference type="Pfam" id="PF04055">
    <property type="entry name" value="Radical_SAM"/>
    <property type="match status" value="1"/>
</dbReference>
<dbReference type="PROSITE" id="PS51918">
    <property type="entry name" value="RADICAL_SAM"/>
    <property type="match status" value="1"/>
</dbReference>
<evidence type="ECO:0000259" key="7">
    <source>
        <dbReference type="PROSITE" id="PS51918"/>
    </source>
</evidence>
<organism evidence="8">
    <name type="scientific">bioreactor metagenome</name>
    <dbReference type="NCBI Taxonomy" id="1076179"/>
    <lineage>
        <taxon>unclassified sequences</taxon>
        <taxon>metagenomes</taxon>
        <taxon>ecological metagenomes</taxon>
    </lineage>
</organism>
<dbReference type="EMBL" id="VSSQ01025579">
    <property type="protein sequence ID" value="MPM73803.1"/>
    <property type="molecule type" value="Genomic_DNA"/>
</dbReference>
<dbReference type="GO" id="GO:0046872">
    <property type="term" value="F:metal ion binding"/>
    <property type="evidence" value="ECO:0007669"/>
    <property type="project" value="UniProtKB-KW"/>
</dbReference>
<dbReference type="AlphaFoldDB" id="A0A645CA48"/>
<dbReference type="InterPro" id="IPR013785">
    <property type="entry name" value="Aldolase_TIM"/>
</dbReference>
<evidence type="ECO:0000256" key="2">
    <source>
        <dbReference type="ARBA" id="ARBA00022485"/>
    </source>
</evidence>
<dbReference type="SFLD" id="SFLDG01094">
    <property type="entry name" value="Uncharacterised_Radical_SAM_Su"/>
    <property type="match status" value="1"/>
</dbReference>
<accession>A0A645CA48</accession>